<evidence type="ECO:0000259" key="4">
    <source>
        <dbReference type="Pfam" id="PF13229"/>
    </source>
</evidence>
<proteinExistence type="predicted"/>
<evidence type="ECO:0000256" key="1">
    <source>
        <dbReference type="SAM" id="MobiDB-lite"/>
    </source>
</evidence>
<dbReference type="Pfam" id="PF07602">
    <property type="entry name" value="DUF1565"/>
    <property type="match status" value="1"/>
</dbReference>
<accession>A0A3E0VF64</accession>
<dbReference type="Pfam" id="PF13229">
    <property type="entry name" value="Beta_helix"/>
    <property type="match status" value="1"/>
</dbReference>
<dbReference type="InterPro" id="IPR011459">
    <property type="entry name" value="DUF1565"/>
</dbReference>
<dbReference type="EMBL" id="NBWZ01000001">
    <property type="protein sequence ID" value="RFA08552.1"/>
    <property type="molecule type" value="Genomic_DNA"/>
</dbReference>
<feature type="domain" description="DUF1565" evidence="3">
    <location>
        <begin position="294"/>
        <end position="334"/>
    </location>
</feature>
<dbReference type="RefSeq" id="WP_170151868.1">
    <property type="nucleotide sequence ID" value="NZ_NBWZ01000001.1"/>
</dbReference>
<sequence length="808" mass="83898">MRLRRTAGILAAAAILAGTVVALPSTANAATTVVVSDIFNRTTSSGWGSASPGGAYSTSGSARFTVGASVARISGLAPATAASASLGSVSAQDVNMAATIMVPASPITVYPAFELRRQTNGDLYRASLQVGSSGNLAIQLSRTSGGVDTALSRVPLPFTALWATSIALEFQVTGSGSSVQVAARAWKAGTTRPGWQSVITDTSGSRIRSAGSVGIFEYAGRSNAAATSTGFDKLTVTNGVGAATIVPPVTAPPVTTPPVSSTPTPPDTTGKGSAQVGTTAYAVPATAIVVAVASGSDSNTGSLARPLKTVAAAIAKAASGQTIVLRAGTYHESVTVPAQKKLTIQSYPNEAVWFDGSSQVTAWSRSGTVWKASWSFFPSNSVLGVADNPRFVDASKPMAGRPDQVFVDGAALTQVGSAAAVTAGTFFPDPGSKTVTIGTDPTTKSVRVSNLGTALVVNGPGTVLQGFGVRRYATTYAQQGAVGLYNDNLTVRNLVIEDNAMIGIRAWNNNLLVDHVTFQRNGMLGIVATTSYNSTIRNSVFTVNNNQRFKTEPEAGGAKIARSRGFTFTNNDTSNNFGTGLWFDESSYDLTVTNNTSIGNTQAGIEIELSAKAIVAGNDVSNNPYGLYIVDSSDLKVFNNRFDKEGQMGIRIVQDERRQSDPSWHAQDPRQPIPDPTVTWIVKNIQISNNVFGTWQGFQVLAWDSKTGRTADQMNITLSGNLFNHRTTLSQATLVAWGTGTNTFARLDSVAALMAKNPAWVNQETTSALPVSAMASAIVAAAASAVPLPADVAAAAGQAKGLKKVGLF</sequence>
<protein>
    <recommendedName>
        <fullName evidence="7">Right handed beta helix domain-containing protein</fullName>
    </recommendedName>
</protein>
<feature type="signal peptide" evidence="2">
    <location>
        <begin position="1"/>
        <end position="29"/>
    </location>
</feature>
<feature type="region of interest" description="Disordered" evidence="1">
    <location>
        <begin position="248"/>
        <end position="274"/>
    </location>
</feature>
<dbReference type="SUPFAM" id="SSF51126">
    <property type="entry name" value="Pectin lyase-like"/>
    <property type="match status" value="1"/>
</dbReference>
<organism evidence="5 6">
    <name type="scientific">Subtercola boreus</name>
    <dbReference type="NCBI Taxonomy" id="120213"/>
    <lineage>
        <taxon>Bacteria</taxon>
        <taxon>Bacillati</taxon>
        <taxon>Actinomycetota</taxon>
        <taxon>Actinomycetes</taxon>
        <taxon>Micrococcales</taxon>
        <taxon>Microbacteriaceae</taxon>
        <taxon>Subtercola</taxon>
    </lineage>
</organism>
<dbReference type="InterPro" id="IPR012334">
    <property type="entry name" value="Pectin_lyas_fold"/>
</dbReference>
<gene>
    <name evidence="5" type="ORF">B7R54_04405</name>
</gene>
<dbReference type="SMART" id="SM00710">
    <property type="entry name" value="PbH1"/>
    <property type="match status" value="7"/>
</dbReference>
<dbReference type="InterPro" id="IPR011050">
    <property type="entry name" value="Pectin_lyase_fold/virulence"/>
</dbReference>
<dbReference type="InterPro" id="IPR006626">
    <property type="entry name" value="PbH1"/>
</dbReference>
<name>A0A3E0VF64_9MICO</name>
<evidence type="ECO:0000313" key="5">
    <source>
        <dbReference type="EMBL" id="RFA08552.1"/>
    </source>
</evidence>
<dbReference type="InterPro" id="IPR022441">
    <property type="entry name" value="Para_beta_helix_rpt-2"/>
</dbReference>
<dbReference type="Gene3D" id="2.160.20.10">
    <property type="entry name" value="Single-stranded right-handed beta-helix, Pectin lyase-like"/>
    <property type="match status" value="2"/>
</dbReference>
<keyword evidence="6" id="KW-1185">Reference proteome</keyword>
<comment type="caution">
    <text evidence="5">The sequence shown here is derived from an EMBL/GenBank/DDBJ whole genome shotgun (WGS) entry which is preliminary data.</text>
</comment>
<evidence type="ECO:0008006" key="7">
    <source>
        <dbReference type="Google" id="ProtNLM"/>
    </source>
</evidence>
<keyword evidence="2" id="KW-0732">Signal</keyword>
<dbReference type="AlphaFoldDB" id="A0A3E0VF64"/>
<evidence type="ECO:0000313" key="6">
    <source>
        <dbReference type="Proteomes" id="UP000256486"/>
    </source>
</evidence>
<evidence type="ECO:0000256" key="2">
    <source>
        <dbReference type="SAM" id="SignalP"/>
    </source>
</evidence>
<dbReference type="InterPro" id="IPR039448">
    <property type="entry name" value="Beta_helix"/>
</dbReference>
<feature type="chain" id="PRO_5017618992" description="Right handed beta helix domain-containing protein" evidence="2">
    <location>
        <begin position="30"/>
        <end position="808"/>
    </location>
</feature>
<dbReference type="Proteomes" id="UP000256486">
    <property type="component" value="Unassembled WGS sequence"/>
</dbReference>
<reference evidence="5 6" key="1">
    <citation type="submission" date="2017-04" db="EMBL/GenBank/DDBJ databases">
        <title>Comparative genome analysis of Subtercola boreus.</title>
        <authorList>
            <person name="Cho Y.-J."/>
            <person name="Cho A."/>
            <person name="Kim O.-S."/>
            <person name="Lee J.-I."/>
        </authorList>
    </citation>
    <scope>NUCLEOTIDE SEQUENCE [LARGE SCALE GENOMIC DNA]</scope>
    <source>
        <strain evidence="5 6">K300</strain>
    </source>
</reference>
<evidence type="ECO:0000259" key="3">
    <source>
        <dbReference type="Pfam" id="PF07602"/>
    </source>
</evidence>
<dbReference type="NCBIfam" id="TIGR03804">
    <property type="entry name" value="para_beta_helix"/>
    <property type="match status" value="1"/>
</dbReference>
<feature type="domain" description="Right handed beta helix" evidence="4">
    <location>
        <begin position="482"/>
        <end position="642"/>
    </location>
</feature>